<dbReference type="AlphaFoldDB" id="A0A7L5A443"/>
<dbReference type="Proteomes" id="UP000326380">
    <property type="component" value="Unassembled WGS sequence"/>
</dbReference>
<accession>A0A7L5A443</accession>
<evidence type="ECO:0000313" key="2">
    <source>
        <dbReference type="Proteomes" id="UP000326380"/>
    </source>
</evidence>
<sequence>MQLEMIEYRYRVVRTASAECMLLEFTDHWLSHEYIVSIFPDICLEHCWDHWTSVVMRDRRFPERATGSLKAMSILQRVEDGTAVELGPVSDWTNGLWTVGKRRRLY</sequence>
<keyword evidence="2" id="KW-1185">Reference proteome</keyword>
<evidence type="ECO:0000313" key="1">
    <source>
        <dbReference type="EMBL" id="KAA9338729.1"/>
    </source>
</evidence>
<comment type="caution">
    <text evidence="1">The sequence shown here is derived from an EMBL/GenBank/DDBJ whole genome shotgun (WGS) entry which is preliminary data.</text>
</comment>
<name>A0A7L5A443_9BACT</name>
<dbReference type="RefSeq" id="WP_151078275.1">
    <property type="nucleotide sequence ID" value="NZ_CP047647.1"/>
</dbReference>
<protein>
    <submittedName>
        <fullName evidence="1">Uncharacterized protein</fullName>
    </submittedName>
</protein>
<organism evidence="1 2">
    <name type="scientific">Hymenobacter busanensis</name>
    <dbReference type="NCBI Taxonomy" id="2607656"/>
    <lineage>
        <taxon>Bacteria</taxon>
        <taxon>Pseudomonadati</taxon>
        <taxon>Bacteroidota</taxon>
        <taxon>Cytophagia</taxon>
        <taxon>Cytophagales</taxon>
        <taxon>Hymenobacteraceae</taxon>
        <taxon>Hymenobacter</taxon>
    </lineage>
</organism>
<gene>
    <name evidence="1" type="ORF">F0P96_07880</name>
</gene>
<dbReference type="EMBL" id="VTWU01000002">
    <property type="protein sequence ID" value="KAA9338729.1"/>
    <property type="molecule type" value="Genomic_DNA"/>
</dbReference>
<proteinExistence type="predicted"/>
<reference evidence="1 2" key="1">
    <citation type="submission" date="2019-09" db="EMBL/GenBank/DDBJ databases">
        <title>Genome sequence of Hymenobacter sp. M3.</title>
        <authorList>
            <person name="Srinivasan S."/>
        </authorList>
    </citation>
    <scope>NUCLEOTIDE SEQUENCE [LARGE SCALE GENOMIC DNA]</scope>
    <source>
        <strain evidence="1 2">M3</strain>
    </source>
</reference>